<dbReference type="Gene3D" id="1.25.40.10">
    <property type="entry name" value="Tetratricopeptide repeat domain"/>
    <property type="match status" value="1"/>
</dbReference>
<protein>
    <submittedName>
        <fullName evidence="3">Uncharacterized protein</fullName>
    </submittedName>
</protein>
<evidence type="ECO:0000313" key="4">
    <source>
        <dbReference type="Proteomes" id="UP000037446"/>
    </source>
</evidence>
<proteinExistence type="predicted"/>
<name>A0A0L1KB97_9SPHN</name>
<gene>
    <name evidence="3" type="ORF">J121_2222</name>
</gene>
<dbReference type="Pfam" id="PF13432">
    <property type="entry name" value="TPR_16"/>
    <property type="match status" value="1"/>
</dbReference>
<reference evidence="3" key="1">
    <citation type="submission" date="2015-02" db="EMBL/GenBank/DDBJ databases">
        <authorList>
            <person name="Chooi Y.-H."/>
        </authorList>
    </citation>
    <scope>NUCLEOTIDE SEQUENCE [LARGE SCALE GENOMIC DNA]</scope>
    <source>
        <strain evidence="3">LAMA 915</strain>
    </source>
</reference>
<evidence type="ECO:0000313" key="3">
    <source>
        <dbReference type="EMBL" id="KNH01206.1"/>
    </source>
</evidence>
<feature type="repeat" description="TPR" evidence="1">
    <location>
        <begin position="32"/>
        <end position="65"/>
    </location>
</feature>
<evidence type="ECO:0000256" key="1">
    <source>
        <dbReference type="PROSITE-ProRule" id="PRU00339"/>
    </source>
</evidence>
<feature type="signal peptide" evidence="2">
    <location>
        <begin position="1"/>
        <end position="23"/>
    </location>
</feature>
<sequence>MRFAPAAAALSLALAVTSSVGWAGNDAPEPRAGVLIAKGETALAQGDTQGAIDAFEAALAVDPGHTPIFLRLAEAARADGLQGKAIRYYREALTREPRNLAAIAGEGEALVEKGAVEMAKGSLAKLESLCGESCPETQTLSATIAAGPPARVQTAEALLPDAAVPQSN</sequence>
<organism evidence="3 4">
    <name type="scientific">Qipengyuania citrea LAMA 915</name>
    <dbReference type="NCBI Taxonomy" id="1306953"/>
    <lineage>
        <taxon>Bacteria</taxon>
        <taxon>Pseudomonadati</taxon>
        <taxon>Pseudomonadota</taxon>
        <taxon>Alphaproteobacteria</taxon>
        <taxon>Sphingomonadales</taxon>
        <taxon>Erythrobacteraceae</taxon>
        <taxon>Qipengyuania</taxon>
    </lineage>
</organism>
<evidence type="ECO:0000256" key="2">
    <source>
        <dbReference type="SAM" id="SignalP"/>
    </source>
</evidence>
<dbReference type="PATRIC" id="fig|1306953.7.peg.2296"/>
<accession>A0A0L1KB97</accession>
<feature type="repeat" description="TPR" evidence="1">
    <location>
        <begin position="66"/>
        <end position="99"/>
    </location>
</feature>
<dbReference type="STRING" id="1306953.J121_2222"/>
<dbReference type="RefSeq" id="WP_156488860.1">
    <property type="nucleotide sequence ID" value="NZ_JYNE01000027.1"/>
</dbReference>
<dbReference type="SMART" id="SM00028">
    <property type="entry name" value="TPR"/>
    <property type="match status" value="2"/>
</dbReference>
<dbReference type="SUPFAM" id="SSF48452">
    <property type="entry name" value="TPR-like"/>
    <property type="match status" value="1"/>
</dbReference>
<dbReference type="AlphaFoldDB" id="A0A0L1KB97"/>
<comment type="caution">
    <text evidence="3">The sequence shown here is derived from an EMBL/GenBank/DDBJ whole genome shotgun (WGS) entry which is preliminary data.</text>
</comment>
<dbReference type="InterPro" id="IPR019734">
    <property type="entry name" value="TPR_rpt"/>
</dbReference>
<feature type="chain" id="PRO_5005554306" evidence="2">
    <location>
        <begin position="24"/>
        <end position="168"/>
    </location>
</feature>
<dbReference type="Proteomes" id="UP000037446">
    <property type="component" value="Unassembled WGS sequence"/>
</dbReference>
<keyword evidence="1" id="KW-0802">TPR repeat</keyword>
<dbReference type="EMBL" id="JYNE01000027">
    <property type="protein sequence ID" value="KNH01206.1"/>
    <property type="molecule type" value="Genomic_DNA"/>
</dbReference>
<keyword evidence="2" id="KW-0732">Signal</keyword>
<dbReference type="PROSITE" id="PS50005">
    <property type="entry name" value="TPR"/>
    <property type="match status" value="2"/>
</dbReference>
<dbReference type="GeneID" id="93685709"/>
<dbReference type="InterPro" id="IPR011990">
    <property type="entry name" value="TPR-like_helical_dom_sf"/>
</dbReference>